<accession>A0A850P567</accession>
<sequence length="146" mass="15487">MKHLVHTALVLSGLGAAPALAGDFTVVDGMAHQEIAENSRLYVDGHLAATFVLNADTPELRRHVGIDDTRLQHEYALCGEITIRRPDGRSEIHAINSGGVLHGPSGHTLIALGTANFTDFFLADPADPTVVERHPGRSDICAPPAA</sequence>
<dbReference type="Proteomes" id="UP000585665">
    <property type="component" value="Unassembled WGS sequence"/>
</dbReference>
<proteinExistence type="predicted"/>
<reference evidence="2 3" key="1">
    <citation type="submission" date="2020-06" db="EMBL/GenBank/DDBJ databases">
        <title>Description of novel acetic acid bacteria.</title>
        <authorList>
            <person name="Sombolestani A."/>
        </authorList>
    </citation>
    <scope>NUCLEOTIDE SEQUENCE [LARGE SCALE GENOMIC DNA]</scope>
    <source>
        <strain evidence="2 3">LMG 27010</strain>
    </source>
</reference>
<keyword evidence="1" id="KW-0732">Signal</keyword>
<organism evidence="2 3">
    <name type="scientific">Ameyamaea chiangmaiensis</name>
    <dbReference type="NCBI Taxonomy" id="442969"/>
    <lineage>
        <taxon>Bacteria</taxon>
        <taxon>Pseudomonadati</taxon>
        <taxon>Pseudomonadota</taxon>
        <taxon>Alphaproteobacteria</taxon>
        <taxon>Acetobacterales</taxon>
        <taxon>Acetobacteraceae</taxon>
        <taxon>Ameyamaea</taxon>
    </lineage>
</organism>
<keyword evidence="3" id="KW-1185">Reference proteome</keyword>
<dbReference type="EMBL" id="JABXXR010000017">
    <property type="protein sequence ID" value="NVN39777.1"/>
    <property type="molecule type" value="Genomic_DNA"/>
</dbReference>
<dbReference type="RefSeq" id="WP_176612761.1">
    <property type="nucleotide sequence ID" value="NZ_JABXXR010000017.1"/>
</dbReference>
<gene>
    <name evidence="2" type="ORF">HUK82_04245</name>
</gene>
<evidence type="ECO:0000256" key="1">
    <source>
        <dbReference type="SAM" id="SignalP"/>
    </source>
</evidence>
<dbReference type="AlphaFoldDB" id="A0A850P567"/>
<name>A0A850P567_9PROT</name>
<evidence type="ECO:0000313" key="2">
    <source>
        <dbReference type="EMBL" id="NVN39777.1"/>
    </source>
</evidence>
<evidence type="ECO:0000313" key="3">
    <source>
        <dbReference type="Proteomes" id="UP000585665"/>
    </source>
</evidence>
<feature type="signal peptide" evidence="1">
    <location>
        <begin position="1"/>
        <end position="21"/>
    </location>
</feature>
<comment type="caution">
    <text evidence="2">The sequence shown here is derived from an EMBL/GenBank/DDBJ whole genome shotgun (WGS) entry which is preliminary data.</text>
</comment>
<feature type="chain" id="PRO_5032679315" evidence="1">
    <location>
        <begin position="22"/>
        <end position="146"/>
    </location>
</feature>
<protein>
    <submittedName>
        <fullName evidence="2">Uncharacterized protein</fullName>
    </submittedName>
</protein>